<dbReference type="AlphaFoldDB" id="A0A444Z9B5"/>
<evidence type="ECO:0000313" key="3">
    <source>
        <dbReference type="EMBL" id="RYR10767.1"/>
    </source>
</evidence>
<dbReference type="InterPro" id="IPR040256">
    <property type="entry name" value="At4g02000-like"/>
</dbReference>
<accession>A0A444Z9B5</accession>
<dbReference type="PROSITE" id="PS50158">
    <property type="entry name" value="ZF_CCHC"/>
    <property type="match status" value="1"/>
</dbReference>
<dbReference type="GO" id="GO:0003676">
    <property type="term" value="F:nucleic acid binding"/>
    <property type="evidence" value="ECO:0007669"/>
    <property type="project" value="InterPro"/>
</dbReference>
<keyword evidence="4" id="KW-1185">Reference proteome</keyword>
<dbReference type="InterPro" id="IPR036875">
    <property type="entry name" value="Znf_CCHC_sf"/>
</dbReference>
<keyword evidence="1" id="KW-0479">Metal-binding</keyword>
<dbReference type="Proteomes" id="UP000289738">
    <property type="component" value="Chromosome B05"/>
</dbReference>
<keyword evidence="1" id="KW-0862">Zinc</keyword>
<evidence type="ECO:0000259" key="2">
    <source>
        <dbReference type="PROSITE" id="PS50158"/>
    </source>
</evidence>
<proteinExistence type="predicted"/>
<dbReference type="PANTHER" id="PTHR31286">
    <property type="entry name" value="GLYCINE-RICH CELL WALL STRUCTURAL PROTEIN 1.8-LIKE"/>
    <property type="match status" value="1"/>
</dbReference>
<gene>
    <name evidence="3" type="ORF">Ahy_B05g079247</name>
</gene>
<dbReference type="EMBL" id="SDMP01000015">
    <property type="protein sequence ID" value="RYR10767.1"/>
    <property type="molecule type" value="Genomic_DNA"/>
</dbReference>
<keyword evidence="1" id="KW-0863">Zinc-finger</keyword>
<dbReference type="GO" id="GO:0008270">
    <property type="term" value="F:zinc ion binding"/>
    <property type="evidence" value="ECO:0007669"/>
    <property type="project" value="UniProtKB-KW"/>
</dbReference>
<comment type="caution">
    <text evidence="3">The sequence shown here is derived from an EMBL/GenBank/DDBJ whole genome shotgun (WGS) entry which is preliminary data.</text>
</comment>
<protein>
    <recommendedName>
        <fullName evidence="2">CCHC-type domain-containing protein</fullName>
    </recommendedName>
</protein>
<dbReference type="SUPFAM" id="SSF57756">
    <property type="entry name" value="Retrovirus zinc finger-like domains"/>
    <property type="match status" value="1"/>
</dbReference>
<dbReference type="PANTHER" id="PTHR31286:SF99">
    <property type="entry name" value="DUF4283 DOMAIN-CONTAINING PROTEIN"/>
    <property type="match status" value="1"/>
</dbReference>
<sequence length="104" mass="11829">MEEVLRTKLRVDELTSIHSRGKFSCIYVEIDLWKKMVPSFTALEKDFRLEYEGLHQICFACGRYGHKMDVCPKKMVEKAGSNTFVLPIDSNQEQNNGGAAVQDG</sequence>
<dbReference type="InterPro" id="IPR025836">
    <property type="entry name" value="Zn_knuckle_CX2CX4HX4C"/>
</dbReference>
<reference evidence="3 4" key="1">
    <citation type="submission" date="2019-01" db="EMBL/GenBank/DDBJ databases">
        <title>Sequencing of cultivated peanut Arachis hypogaea provides insights into genome evolution and oil improvement.</title>
        <authorList>
            <person name="Chen X."/>
        </authorList>
    </citation>
    <scope>NUCLEOTIDE SEQUENCE [LARGE SCALE GENOMIC DNA]</scope>
    <source>
        <strain evidence="4">cv. Fuhuasheng</strain>
        <tissue evidence="3">Leaves</tissue>
    </source>
</reference>
<dbReference type="Pfam" id="PF14392">
    <property type="entry name" value="zf-CCHC_4"/>
    <property type="match status" value="1"/>
</dbReference>
<dbReference type="STRING" id="3818.A0A444Z9B5"/>
<organism evidence="3 4">
    <name type="scientific">Arachis hypogaea</name>
    <name type="common">Peanut</name>
    <dbReference type="NCBI Taxonomy" id="3818"/>
    <lineage>
        <taxon>Eukaryota</taxon>
        <taxon>Viridiplantae</taxon>
        <taxon>Streptophyta</taxon>
        <taxon>Embryophyta</taxon>
        <taxon>Tracheophyta</taxon>
        <taxon>Spermatophyta</taxon>
        <taxon>Magnoliopsida</taxon>
        <taxon>eudicotyledons</taxon>
        <taxon>Gunneridae</taxon>
        <taxon>Pentapetalae</taxon>
        <taxon>rosids</taxon>
        <taxon>fabids</taxon>
        <taxon>Fabales</taxon>
        <taxon>Fabaceae</taxon>
        <taxon>Papilionoideae</taxon>
        <taxon>50 kb inversion clade</taxon>
        <taxon>dalbergioids sensu lato</taxon>
        <taxon>Dalbergieae</taxon>
        <taxon>Pterocarpus clade</taxon>
        <taxon>Arachis</taxon>
    </lineage>
</organism>
<dbReference type="InterPro" id="IPR001878">
    <property type="entry name" value="Znf_CCHC"/>
</dbReference>
<name>A0A444Z9B5_ARAHY</name>
<feature type="domain" description="CCHC-type" evidence="2">
    <location>
        <begin position="58"/>
        <end position="73"/>
    </location>
</feature>
<evidence type="ECO:0000313" key="4">
    <source>
        <dbReference type="Proteomes" id="UP000289738"/>
    </source>
</evidence>
<evidence type="ECO:0000256" key="1">
    <source>
        <dbReference type="PROSITE-ProRule" id="PRU00047"/>
    </source>
</evidence>